<dbReference type="Proteomes" id="UP000887116">
    <property type="component" value="Unassembled WGS sequence"/>
</dbReference>
<evidence type="ECO:0000313" key="2">
    <source>
        <dbReference type="Proteomes" id="UP000887116"/>
    </source>
</evidence>
<reference evidence="1" key="1">
    <citation type="submission" date="2020-07" db="EMBL/GenBank/DDBJ databases">
        <title>Multicomponent nature underlies the extraordinary mechanical properties of spider dragline silk.</title>
        <authorList>
            <person name="Kono N."/>
            <person name="Nakamura H."/>
            <person name="Mori M."/>
            <person name="Yoshida Y."/>
            <person name="Ohtoshi R."/>
            <person name="Malay A.D."/>
            <person name="Moran D.A.P."/>
            <person name="Tomita M."/>
            <person name="Numata K."/>
            <person name="Arakawa K."/>
        </authorList>
    </citation>
    <scope>NUCLEOTIDE SEQUENCE</scope>
</reference>
<dbReference type="EMBL" id="BMAO01026772">
    <property type="protein sequence ID" value="GFR12350.1"/>
    <property type="molecule type" value="Genomic_DNA"/>
</dbReference>
<keyword evidence="2" id="KW-1185">Reference proteome</keyword>
<evidence type="ECO:0000313" key="1">
    <source>
        <dbReference type="EMBL" id="GFR12350.1"/>
    </source>
</evidence>
<sequence>MVSNQVKMVTVAPLLDKTRLRQQLSNQHENEALEEARITDSEHLTSPLSSSLCAYSPKLDGPILQNTSYRLPHLQ</sequence>
<accession>A0A8X6GZN9</accession>
<comment type="caution">
    <text evidence="1">The sequence shown here is derived from an EMBL/GenBank/DDBJ whole genome shotgun (WGS) entry which is preliminary data.</text>
</comment>
<proteinExistence type="predicted"/>
<protein>
    <submittedName>
        <fullName evidence="1">Uncharacterized protein</fullName>
    </submittedName>
</protein>
<organism evidence="1 2">
    <name type="scientific">Trichonephila clavata</name>
    <name type="common">Joro spider</name>
    <name type="synonym">Nephila clavata</name>
    <dbReference type="NCBI Taxonomy" id="2740835"/>
    <lineage>
        <taxon>Eukaryota</taxon>
        <taxon>Metazoa</taxon>
        <taxon>Ecdysozoa</taxon>
        <taxon>Arthropoda</taxon>
        <taxon>Chelicerata</taxon>
        <taxon>Arachnida</taxon>
        <taxon>Araneae</taxon>
        <taxon>Araneomorphae</taxon>
        <taxon>Entelegynae</taxon>
        <taxon>Araneoidea</taxon>
        <taxon>Nephilidae</taxon>
        <taxon>Trichonephila</taxon>
    </lineage>
</organism>
<dbReference type="AlphaFoldDB" id="A0A8X6GZN9"/>
<gene>
    <name evidence="1" type="ORF">TNCT_516041</name>
</gene>
<name>A0A8X6GZN9_TRICU</name>